<dbReference type="SUPFAM" id="SSF52047">
    <property type="entry name" value="RNI-like"/>
    <property type="match status" value="1"/>
</dbReference>
<name>A0ABM1HZ31_POLDO</name>
<gene>
    <name evidence="2" type="primary">LOC107064724</name>
</gene>
<sequence>MINKILNGRLISSLRKENKFQQRSLFYWLTKIFNSVSEERIKEVGPDQACAEWLLKNGAYVKWKNSSNYLKDYNVLITQKGSNYIQSVEAVNAGITYVGFPYFEGCNHIEEVKLIRCRYICNIAMSKLLYLKNSLTHLEVIDCPTVTDEGLYKLGKLENLKTLKLEGLRYVENPTDVKKQLKHHLPNIQIEWI</sequence>
<proteinExistence type="predicted"/>
<evidence type="ECO:0000313" key="1">
    <source>
        <dbReference type="Proteomes" id="UP000694924"/>
    </source>
</evidence>
<dbReference type="RefSeq" id="XP_015173218.1">
    <property type="nucleotide sequence ID" value="XM_015317732.1"/>
</dbReference>
<protein>
    <submittedName>
        <fullName evidence="2">ATP synthase subunit s, mitochondrial</fullName>
    </submittedName>
</protein>
<keyword evidence="1" id="KW-1185">Reference proteome</keyword>
<evidence type="ECO:0000313" key="2">
    <source>
        <dbReference type="RefSeq" id="XP_015173218.1"/>
    </source>
</evidence>
<accession>A0ABM1HZ31</accession>
<organism evidence="1 2">
    <name type="scientific">Polistes dominula</name>
    <name type="common">European paper wasp</name>
    <name type="synonym">Vespa dominula</name>
    <dbReference type="NCBI Taxonomy" id="743375"/>
    <lineage>
        <taxon>Eukaryota</taxon>
        <taxon>Metazoa</taxon>
        <taxon>Ecdysozoa</taxon>
        <taxon>Arthropoda</taxon>
        <taxon>Hexapoda</taxon>
        <taxon>Insecta</taxon>
        <taxon>Pterygota</taxon>
        <taxon>Neoptera</taxon>
        <taxon>Endopterygota</taxon>
        <taxon>Hymenoptera</taxon>
        <taxon>Apocrita</taxon>
        <taxon>Aculeata</taxon>
        <taxon>Vespoidea</taxon>
        <taxon>Vespidae</taxon>
        <taxon>Polistinae</taxon>
        <taxon>Polistini</taxon>
        <taxon>Polistes</taxon>
    </lineage>
</organism>
<reference evidence="2" key="1">
    <citation type="submission" date="2025-08" db="UniProtKB">
        <authorList>
            <consortium name="RefSeq"/>
        </authorList>
    </citation>
    <scope>IDENTIFICATION</scope>
    <source>
        <tissue evidence="2">Whole body</tissue>
    </source>
</reference>
<dbReference type="SMART" id="SM00367">
    <property type="entry name" value="LRR_CC"/>
    <property type="match status" value="2"/>
</dbReference>
<dbReference type="GeneID" id="107064724"/>
<dbReference type="Gene3D" id="3.80.10.10">
    <property type="entry name" value="Ribonuclease Inhibitor"/>
    <property type="match status" value="1"/>
</dbReference>
<dbReference type="Proteomes" id="UP000694924">
    <property type="component" value="Unplaced"/>
</dbReference>
<dbReference type="InterPro" id="IPR032675">
    <property type="entry name" value="LRR_dom_sf"/>
</dbReference>
<dbReference type="InterPro" id="IPR006553">
    <property type="entry name" value="Leu-rich_rpt_Cys-con_subtyp"/>
</dbReference>